<dbReference type="GO" id="GO:0097173">
    <property type="term" value="P:N-acetylmuramic acid catabolic process"/>
    <property type="evidence" value="ECO:0007669"/>
    <property type="project" value="UniProtKB-UniPathway"/>
</dbReference>
<dbReference type="InterPro" id="IPR001347">
    <property type="entry name" value="SIS_dom"/>
</dbReference>
<evidence type="ECO:0000256" key="11">
    <source>
        <dbReference type="ARBA" id="ARBA00084049"/>
    </source>
</evidence>
<feature type="active site" description="Proton donor" evidence="12">
    <location>
        <position position="109"/>
    </location>
</feature>
<dbReference type="InterPro" id="IPR005488">
    <property type="entry name" value="Etherase_MurQ"/>
</dbReference>
<dbReference type="EMBL" id="VFPH01000001">
    <property type="protein sequence ID" value="TQM46081.1"/>
    <property type="molecule type" value="Genomic_DNA"/>
</dbReference>
<comment type="catalytic activity">
    <reaction evidence="4 12">
        <text>N-acetyl-D-muramate 6-phosphate + H2O = N-acetyl-D-glucosamine 6-phosphate + (R)-lactate</text>
        <dbReference type="Rhea" id="RHEA:26410"/>
        <dbReference type="ChEBI" id="CHEBI:15377"/>
        <dbReference type="ChEBI" id="CHEBI:16004"/>
        <dbReference type="ChEBI" id="CHEBI:57513"/>
        <dbReference type="ChEBI" id="CHEBI:58722"/>
        <dbReference type="EC" id="4.2.1.126"/>
    </reaction>
</comment>
<evidence type="ECO:0000256" key="1">
    <source>
        <dbReference type="ARBA" id="ARBA00011738"/>
    </source>
</evidence>
<reference evidence="14 15" key="1">
    <citation type="submission" date="2019-06" db="EMBL/GenBank/DDBJ databases">
        <title>Sequencing the genomes of 1000 actinobacteria strains.</title>
        <authorList>
            <person name="Klenk H.-P."/>
        </authorList>
    </citation>
    <scope>NUCLEOTIDE SEQUENCE [LARGE SCALE GENOMIC DNA]</scope>
    <source>
        <strain evidence="14 15">DSM 45511</strain>
    </source>
</reference>
<dbReference type="Pfam" id="PF20741">
    <property type="entry name" value="GKRP-like_C"/>
    <property type="match status" value="1"/>
</dbReference>
<feature type="active site" evidence="12">
    <location>
        <position position="140"/>
    </location>
</feature>
<dbReference type="AlphaFoldDB" id="A0A543GJ25"/>
<evidence type="ECO:0000256" key="6">
    <source>
        <dbReference type="ARBA" id="ARBA00060672"/>
    </source>
</evidence>
<evidence type="ECO:0000256" key="3">
    <source>
        <dbReference type="ARBA" id="ARBA00023277"/>
    </source>
</evidence>
<evidence type="ECO:0000256" key="7">
    <source>
        <dbReference type="ARBA" id="ARBA00061234"/>
    </source>
</evidence>
<dbReference type="GO" id="GO:0097367">
    <property type="term" value="F:carbohydrate derivative binding"/>
    <property type="evidence" value="ECO:0007669"/>
    <property type="project" value="InterPro"/>
</dbReference>
<dbReference type="InterPro" id="IPR040190">
    <property type="entry name" value="MURQ/GCKR"/>
</dbReference>
<dbReference type="CDD" id="cd05007">
    <property type="entry name" value="SIS_Etherase"/>
    <property type="match status" value="1"/>
</dbReference>
<proteinExistence type="inferred from homology"/>
<dbReference type="NCBIfam" id="NF003915">
    <property type="entry name" value="PRK05441.1"/>
    <property type="match status" value="1"/>
</dbReference>
<evidence type="ECO:0000256" key="10">
    <source>
        <dbReference type="ARBA" id="ARBA00077905"/>
    </source>
</evidence>
<dbReference type="PROSITE" id="PS51464">
    <property type="entry name" value="SIS"/>
    <property type="match status" value="1"/>
</dbReference>
<dbReference type="InterPro" id="IPR046348">
    <property type="entry name" value="SIS_dom_sf"/>
</dbReference>
<dbReference type="HAMAP" id="MF_00068">
    <property type="entry name" value="MurQ"/>
    <property type="match status" value="1"/>
</dbReference>
<comment type="miscellaneous">
    <text evidence="12">A lyase-type mechanism (elimination/hydration) is suggested for the cleavage of the lactyl ether bond of MurNAc 6-phosphate, with the formation of an alpha,beta-unsaturated aldehyde intermediate with (E)-stereochemistry, followed by the syn addition of water to give product.</text>
</comment>
<comment type="pathway">
    <text evidence="12">Amino-sugar metabolism; N-acetylmuramate degradation.</text>
</comment>
<dbReference type="PANTHER" id="PTHR10088">
    <property type="entry name" value="GLUCOKINASE REGULATORY PROTEIN"/>
    <property type="match status" value="1"/>
</dbReference>
<comment type="subunit">
    <text evidence="1 12">Homodimer.</text>
</comment>
<dbReference type="Gene3D" id="1.10.8.1080">
    <property type="match status" value="1"/>
</dbReference>
<evidence type="ECO:0000256" key="8">
    <source>
        <dbReference type="ARBA" id="ARBA00067056"/>
    </source>
</evidence>
<dbReference type="UniPathway" id="UPA00342"/>
<dbReference type="GO" id="GO:0016835">
    <property type="term" value="F:carbon-oxygen lyase activity"/>
    <property type="evidence" value="ECO:0007669"/>
    <property type="project" value="UniProtKB-UniRule"/>
</dbReference>
<keyword evidence="2 12" id="KW-0456">Lyase</keyword>
<keyword evidence="3 12" id="KW-0119">Carbohydrate metabolism</keyword>
<evidence type="ECO:0000256" key="9">
    <source>
        <dbReference type="ARBA" id="ARBA00070061"/>
    </source>
</evidence>
<gene>
    <name evidence="12" type="primary">murQ</name>
    <name evidence="14" type="ORF">FB388_3486</name>
</gene>
<evidence type="ECO:0000256" key="12">
    <source>
        <dbReference type="HAMAP-Rule" id="MF_00068"/>
    </source>
</evidence>
<dbReference type="PANTHER" id="PTHR10088:SF4">
    <property type="entry name" value="GLUCOKINASE REGULATORY PROTEIN"/>
    <property type="match status" value="1"/>
</dbReference>
<evidence type="ECO:0000256" key="4">
    <source>
        <dbReference type="ARBA" id="ARBA00051747"/>
    </source>
</evidence>
<dbReference type="GO" id="GO:0016803">
    <property type="term" value="F:ether hydrolase activity"/>
    <property type="evidence" value="ECO:0007669"/>
    <property type="project" value="TreeGrafter"/>
</dbReference>
<dbReference type="FunFam" id="3.40.50.10490:FF:000014">
    <property type="entry name" value="N-acetylmuramic acid 6-phosphate etherase"/>
    <property type="match status" value="1"/>
</dbReference>
<comment type="pathway">
    <text evidence="5">Amino-sugar metabolism; 1,6-anhydro-N-acetylmuramate degradation.</text>
</comment>
<organism evidence="14 15">
    <name type="scientific">Pseudonocardia cypriaca</name>
    <dbReference type="NCBI Taxonomy" id="882449"/>
    <lineage>
        <taxon>Bacteria</taxon>
        <taxon>Bacillati</taxon>
        <taxon>Actinomycetota</taxon>
        <taxon>Actinomycetes</taxon>
        <taxon>Pseudonocardiales</taxon>
        <taxon>Pseudonocardiaceae</taxon>
        <taxon>Pseudonocardia</taxon>
    </lineage>
</organism>
<dbReference type="PROSITE" id="PS01272">
    <property type="entry name" value="GCKR"/>
    <property type="match status" value="1"/>
</dbReference>
<comment type="similarity">
    <text evidence="7 12">Belongs to the GCKR-like family. MurNAc-6-P etherase subfamily.</text>
</comment>
<protein>
    <recommendedName>
        <fullName evidence="9 12">N-acetylmuramic acid 6-phosphate etherase</fullName>
        <shortName evidence="12">MurNAc-6-P etherase</shortName>
        <ecNumber evidence="8 12">4.2.1.126</ecNumber>
    </recommendedName>
    <alternativeName>
        <fullName evidence="11 12">N-acetylmuramic acid 6-phosphate hydrolase</fullName>
    </alternativeName>
    <alternativeName>
        <fullName evidence="10 12">N-acetylmuramic acid 6-phosphate lyase</fullName>
    </alternativeName>
</protein>
<comment type="caution">
    <text evidence="14">The sequence shown here is derived from an EMBL/GenBank/DDBJ whole genome shotgun (WGS) entry which is preliminary data.</text>
</comment>
<dbReference type="SUPFAM" id="SSF53697">
    <property type="entry name" value="SIS domain"/>
    <property type="match status" value="1"/>
</dbReference>
<evidence type="ECO:0000256" key="2">
    <source>
        <dbReference type="ARBA" id="ARBA00023239"/>
    </source>
</evidence>
<dbReference type="InterPro" id="IPR005486">
    <property type="entry name" value="Glucokinase_regulatory_CS"/>
</dbReference>
<evidence type="ECO:0000313" key="14">
    <source>
        <dbReference type="EMBL" id="TQM46081.1"/>
    </source>
</evidence>
<dbReference type="Proteomes" id="UP000319818">
    <property type="component" value="Unassembled WGS sequence"/>
</dbReference>
<dbReference type="GO" id="GO:0009254">
    <property type="term" value="P:peptidoglycan turnover"/>
    <property type="evidence" value="ECO:0007669"/>
    <property type="project" value="TreeGrafter"/>
</dbReference>
<dbReference type="NCBIfam" id="NF009222">
    <property type="entry name" value="PRK12570.1"/>
    <property type="match status" value="1"/>
</dbReference>
<name>A0A543GJ25_9PSEU</name>
<evidence type="ECO:0000313" key="15">
    <source>
        <dbReference type="Proteomes" id="UP000319818"/>
    </source>
</evidence>
<dbReference type="FunFam" id="1.10.8.1080:FF:000001">
    <property type="entry name" value="N-acetylmuramic acid 6-phosphate etherase"/>
    <property type="match status" value="1"/>
</dbReference>
<dbReference type="Pfam" id="PF22645">
    <property type="entry name" value="GKRP_SIS_N"/>
    <property type="match status" value="1"/>
</dbReference>
<comment type="function">
    <text evidence="12">Specifically catalyzes the cleavage of the D-lactyl ether substituent of MurNAc 6-phosphate, producing GlcNAc 6-phosphate and D-lactate.</text>
</comment>
<accession>A0A543GJ25</accession>
<evidence type="ECO:0000256" key="5">
    <source>
        <dbReference type="ARBA" id="ARBA00060595"/>
    </source>
</evidence>
<dbReference type="EC" id="4.2.1.126" evidence="8 12"/>
<keyword evidence="15" id="KW-1185">Reference proteome</keyword>
<dbReference type="NCBIfam" id="TIGR00274">
    <property type="entry name" value="N-acetylmuramic acid 6-phosphate etherase"/>
    <property type="match status" value="1"/>
</dbReference>
<evidence type="ECO:0000259" key="13">
    <source>
        <dbReference type="PROSITE" id="PS51464"/>
    </source>
</evidence>
<dbReference type="GO" id="GO:0046348">
    <property type="term" value="P:amino sugar catabolic process"/>
    <property type="evidence" value="ECO:0007669"/>
    <property type="project" value="InterPro"/>
</dbReference>
<feature type="domain" description="SIS" evidence="13">
    <location>
        <begin position="81"/>
        <end position="244"/>
    </location>
</feature>
<dbReference type="Gene3D" id="3.40.50.10490">
    <property type="entry name" value="Glucose-6-phosphate isomerase like protein, domain 1"/>
    <property type="match status" value="1"/>
</dbReference>
<sequence>MTGPDGCQQSGFADASWHESGFADTPAGLDGLETERVDPRYATIDRASVAELATLMNEADASVPAAVRAALPQIVPAIEAVSRRMRGGGRLLYVGAGTPGRLGVLDASECPPTFSTPPELVRGLIAGGDAAMFTAQEGVEDDAEAGRAAVAAEGVGPADSVVGITASGRTPYVLAAIGEARARGALTVGVSCNAGTALSAAAEHGIEVVVGPEVVAGSTRLKAGTAQKLVLNMFSTITMVQLGKTYGNLMVDVSATNAKLRERAIRMVRTVTGASRERAEEALAASGMRVKLAILHLERGLDAEDAIARLAATGGRLRDVLEER</sequence>
<comment type="pathway">
    <text evidence="6">Cell wall biogenesis.</text>
</comment>